<evidence type="ECO:0000313" key="1">
    <source>
        <dbReference type="EMBL" id="MXO58490.1"/>
    </source>
</evidence>
<proteinExistence type="predicted"/>
<protein>
    <submittedName>
        <fullName evidence="1">Uncharacterized protein</fullName>
    </submittedName>
</protein>
<dbReference type="AlphaFoldDB" id="A0A6I4SU66"/>
<keyword evidence="2" id="KW-1185">Reference proteome</keyword>
<sequence length="177" mass="20205">MAKNGEWAEYEKVIHAPAPRSVKQWDPFPPRTVTEAPSKEYLRRIALHEEFVSRLRDALSSAEWRVRALPRHKLQFEEIAPAALLKSGVISFVRSQVGKLEEVEIIPSTAEERLTKLIWFIEQVCSVVPPKSGMTKPMIQDLAERLFEFHVGDDVFKVAWVEAKIPTGYKTGGRPKQ</sequence>
<accession>A0A6I4SU66</accession>
<comment type="caution">
    <text evidence="1">The sequence shown here is derived from an EMBL/GenBank/DDBJ whole genome shotgun (WGS) entry which is preliminary data.</text>
</comment>
<evidence type="ECO:0000313" key="2">
    <source>
        <dbReference type="Proteomes" id="UP000433652"/>
    </source>
</evidence>
<reference evidence="1 2" key="1">
    <citation type="submission" date="2019-12" db="EMBL/GenBank/DDBJ databases">
        <title>Genomic-based taxomic classification of the family Erythrobacteraceae.</title>
        <authorList>
            <person name="Xu L."/>
        </authorList>
    </citation>
    <scope>NUCLEOTIDE SEQUENCE [LARGE SCALE GENOMIC DNA]</scope>
    <source>
        <strain evidence="1 2">MCCC 1K01500</strain>
    </source>
</reference>
<dbReference type="Proteomes" id="UP000433652">
    <property type="component" value="Unassembled WGS sequence"/>
</dbReference>
<gene>
    <name evidence="1" type="ORF">GRI89_02870</name>
</gene>
<organism evidence="1 2">
    <name type="scientific">Croceibacterium salegens</name>
    <dbReference type="NCBI Taxonomy" id="1737568"/>
    <lineage>
        <taxon>Bacteria</taxon>
        <taxon>Pseudomonadati</taxon>
        <taxon>Pseudomonadota</taxon>
        <taxon>Alphaproteobacteria</taxon>
        <taxon>Sphingomonadales</taxon>
        <taxon>Erythrobacteraceae</taxon>
        <taxon>Croceibacterium</taxon>
    </lineage>
</organism>
<name>A0A6I4SU66_9SPHN</name>
<dbReference type="OrthoDB" id="9852186at2"/>
<dbReference type="EMBL" id="WTYM01000026">
    <property type="protein sequence ID" value="MXO58490.1"/>
    <property type="molecule type" value="Genomic_DNA"/>
</dbReference>